<feature type="compositionally biased region" description="Polar residues" evidence="1">
    <location>
        <begin position="71"/>
        <end position="80"/>
    </location>
</feature>
<comment type="caution">
    <text evidence="2">The sequence shown here is derived from an EMBL/GenBank/DDBJ whole genome shotgun (WGS) entry which is preliminary data.</text>
</comment>
<organism evidence="2 3">
    <name type="scientific">Neobacillus ginsengisoli</name>
    <dbReference type="NCBI Taxonomy" id="904295"/>
    <lineage>
        <taxon>Bacteria</taxon>
        <taxon>Bacillati</taxon>
        <taxon>Bacillota</taxon>
        <taxon>Bacilli</taxon>
        <taxon>Bacillales</taxon>
        <taxon>Bacillaceae</taxon>
        <taxon>Neobacillus</taxon>
    </lineage>
</organism>
<name>A0ABT9XSZ8_9BACI</name>
<dbReference type="RefSeq" id="WP_307406722.1">
    <property type="nucleotide sequence ID" value="NZ_JAUSTW010000002.1"/>
</dbReference>
<feature type="compositionally biased region" description="Polar residues" evidence="1">
    <location>
        <begin position="86"/>
        <end position="96"/>
    </location>
</feature>
<evidence type="ECO:0000256" key="1">
    <source>
        <dbReference type="SAM" id="MobiDB-lite"/>
    </source>
</evidence>
<evidence type="ECO:0000313" key="2">
    <source>
        <dbReference type="EMBL" id="MDQ0198680.1"/>
    </source>
</evidence>
<feature type="region of interest" description="Disordered" evidence="1">
    <location>
        <begin position="66"/>
        <end position="158"/>
    </location>
</feature>
<gene>
    <name evidence="2" type="ORF">J2S10_001821</name>
</gene>
<feature type="region of interest" description="Disordered" evidence="1">
    <location>
        <begin position="1"/>
        <end position="35"/>
    </location>
</feature>
<proteinExistence type="predicted"/>
<dbReference type="Proteomes" id="UP001224122">
    <property type="component" value="Unassembled WGS sequence"/>
</dbReference>
<sequence length="158" mass="17120">MKKGGNILISDHEKDKKNSDYKKEAKNEHSIEPNSDGLKININIQYTFNIGNKNFNIEQRAEGGGQINKHVGTNANQGGQNAIDHSASQNNQSQFAYGNGRSGIAGRDNDEAGGQQGINKLIESIISSESEQSQGYGEDPVEEPSEETGATVEVKENE</sequence>
<accession>A0ABT9XSZ8</accession>
<feature type="compositionally biased region" description="Basic and acidic residues" evidence="1">
    <location>
        <begin position="10"/>
        <end position="31"/>
    </location>
</feature>
<reference evidence="2 3" key="1">
    <citation type="submission" date="2023-07" db="EMBL/GenBank/DDBJ databases">
        <title>Genomic Encyclopedia of Type Strains, Phase IV (KMG-IV): sequencing the most valuable type-strain genomes for metagenomic binning, comparative biology and taxonomic classification.</title>
        <authorList>
            <person name="Goeker M."/>
        </authorList>
    </citation>
    <scope>NUCLEOTIDE SEQUENCE [LARGE SCALE GENOMIC DNA]</scope>
    <source>
        <strain evidence="2 3">DSM 27594</strain>
    </source>
</reference>
<evidence type="ECO:0000313" key="3">
    <source>
        <dbReference type="Proteomes" id="UP001224122"/>
    </source>
</evidence>
<protein>
    <submittedName>
        <fullName evidence="2">Uncharacterized protein</fullName>
    </submittedName>
</protein>
<feature type="compositionally biased region" description="Low complexity" evidence="1">
    <location>
        <begin position="122"/>
        <end position="134"/>
    </location>
</feature>
<dbReference type="EMBL" id="JAUSTW010000002">
    <property type="protein sequence ID" value="MDQ0198680.1"/>
    <property type="molecule type" value="Genomic_DNA"/>
</dbReference>
<keyword evidence="3" id="KW-1185">Reference proteome</keyword>